<reference evidence="1 2" key="1">
    <citation type="submission" date="2015-09" db="EMBL/GenBank/DDBJ databases">
        <authorList>
            <consortium name="Swine Surveillance"/>
        </authorList>
    </citation>
    <scope>NUCLEOTIDE SEQUENCE [LARGE SCALE GENOMIC DNA]</scope>
    <source>
        <strain evidence="1 2">CECT 4292</strain>
    </source>
</reference>
<dbReference type="GO" id="GO:0006313">
    <property type="term" value="P:DNA transposition"/>
    <property type="evidence" value="ECO:0007669"/>
    <property type="project" value="InterPro"/>
</dbReference>
<evidence type="ECO:0000313" key="2">
    <source>
        <dbReference type="Proteomes" id="UP000050783"/>
    </source>
</evidence>
<dbReference type="GO" id="GO:0004803">
    <property type="term" value="F:transposase activity"/>
    <property type="evidence" value="ECO:0007669"/>
    <property type="project" value="InterPro"/>
</dbReference>
<proteinExistence type="predicted"/>
<dbReference type="Proteomes" id="UP000050783">
    <property type="component" value="Unassembled WGS sequence"/>
</dbReference>
<sequence>MTSYCRIRMPGVRYIPTVSLADRSSEQLVHEVAHLRAAFVMTQRERPFWCDAFIVLPDHLHAVWTLPTGMRIIPHGGG</sequence>
<dbReference type="EMBL" id="CYPU01000068">
    <property type="protein sequence ID" value="CUH49287.1"/>
    <property type="molecule type" value="Genomic_DNA"/>
</dbReference>
<name>A0A0P1EH72_9RHOB</name>
<dbReference type="InterPro" id="IPR036515">
    <property type="entry name" value="Transposase_17_sf"/>
</dbReference>
<dbReference type="Gene3D" id="3.30.70.1290">
    <property type="entry name" value="Transposase IS200-like"/>
    <property type="match status" value="1"/>
</dbReference>
<accession>A0A0P1EH72</accession>
<evidence type="ECO:0008006" key="3">
    <source>
        <dbReference type="Google" id="ProtNLM"/>
    </source>
</evidence>
<protein>
    <recommendedName>
        <fullName evidence="3">Transposase</fullName>
    </recommendedName>
</protein>
<organism evidence="1 2">
    <name type="scientific">Ruegeria atlantica</name>
    <dbReference type="NCBI Taxonomy" id="81569"/>
    <lineage>
        <taxon>Bacteria</taxon>
        <taxon>Pseudomonadati</taxon>
        <taxon>Pseudomonadota</taxon>
        <taxon>Alphaproteobacteria</taxon>
        <taxon>Rhodobacterales</taxon>
        <taxon>Roseobacteraceae</taxon>
        <taxon>Ruegeria</taxon>
    </lineage>
</organism>
<dbReference type="AlphaFoldDB" id="A0A0P1EH72"/>
<dbReference type="GO" id="GO:0003677">
    <property type="term" value="F:DNA binding"/>
    <property type="evidence" value="ECO:0007669"/>
    <property type="project" value="InterPro"/>
</dbReference>
<gene>
    <name evidence="1" type="ORF">RUA4292_03483</name>
</gene>
<evidence type="ECO:0000313" key="1">
    <source>
        <dbReference type="EMBL" id="CUH49287.1"/>
    </source>
</evidence>
<dbReference type="SUPFAM" id="SSF143422">
    <property type="entry name" value="Transposase IS200-like"/>
    <property type="match status" value="1"/>
</dbReference>